<comment type="similarity">
    <text evidence="1">Belongs to the ROK (NagC/XylR) family.</text>
</comment>
<dbReference type="SUPFAM" id="SSF53067">
    <property type="entry name" value="Actin-like ATPase domain"/>
    <property type="match status" value="1"/>
</dbReference>
<dbReference type="PANTHER" id="PTHR18964">
    <property type="entry name" value="ROK (REPRESSOR, ORF, KINASE) FAMILY"/>
    <property type="match status" value="1"/>
</dbReference>
<evidence type="ECO:0000256" key="1">
    <source>
        <dbReference type="ARBA" id="ARBA00006479"/>
    </source>
</evidence>
<dbReference type="RefSeq" id="WP_168621494.1">
    <property type="nucleotide sequence ID" value="NZ_JAAZQQ010000001.1"/>
</dbReference>
<dbReference type="InterPro" id="IPR036388">
    <property type="entry name" value="WH-like_DNA-bd_sf"/>
</dbReference>
<dbReference type="InterPro" id="IPR043129">
    <property type="entry name" value="ATPase_NBD"/>
</dbReference>
<reference evidence="3 4" key="1">
    <citation type="submission" date="2020-04" db="EMBL/GenBank/DDBJ databases">
        <authorList>
            <person name="Yoon J."/>
        </authorList>
    </citation>
    <scope>NUCLEOTIDE SEQUENCE [LARGE SCALE GENOMIC DNA]</scope>
    <source>
        <strain evidence="3 4">KMU-115</strain>
    </source>
</reference>
<dbReference type="InterPro" id="IPR000835">
    <property type="entry name" value="HTH_MarR-typ"/>
</dbReference>
<gene>
    <name evidence="3" type="ORF">HCU73_00740</name>
</gene>
<protein>
    <submittedName>
        <fullName evidence="3">ROK family transcriptional regulator</fullName>
    </submittedName>
</protein>
<dbReference type="InterPro" id="IPR036390">
    <property type="entry name" value="WH_DNA-bd_sf"/>
</dbReference>
<dbReference type="GO" id="GO:0003700">
    <property type="term" value="F:DNA-binding transcription factor activity"/>
    <property type="evidence" value="ECO:0007669"/>
    <property type="project" value="InterPro"/>
</dbReference>
<dbReference type="Gene3D" id="1.10.10.10">
    <property type="entry name" value="Winged helix-like DNA-binding domain superfamily/Winged helix DNA-binding domain"/>
    <property type="match status" value="1"/>
</dbReference>
<dbReference type="Gene3D" id="3.30.420.40">
    <property type="match status" value="2"/>
</dbReference>
<evidence type="ECO:0000259" key="2">
    <source>
        <dbReference type="Pfam" id="PF12802"/>
    </source>
</evidence>
<evidence type="ECO:0000313" key="4">
    <source>
        <dbReference type="Proteomes" id="UP000526408"/>
    </source>
</evidence>
<name>A0A7X6GXT3_9RHOB</name>
<evidence type="ECO:0000313" key="3">
    <source>
        <dbReference type="EMBL" id="NKX43102.1"/>
    </source>
</evidence>
<dbReference type="Pfam" id="PF00480">
    <property type="entry name" value="ROK"/>
    <property type="match status" value="1"/>
</dbReference>
<dbReference type="EMBL" id="JAAZQQ010000001">
    <property type="protein sequence ID" value="NKX43102.1"/>
    <property type="molecule type" value="Genomic_DNA"/>
</dbReference>
<sequence length="384" mass="39379">MASTLLTPGSNAERSRQYNRGLVLGHIRREGEAGRAEIARASGLSTQAVSNIIADLLADGWVVETGRRSGQRGQPAVTYAIRAEAGAALGVEIRPDAVLAAWIDLAGTVLHSARVALTRARPEDVLPVLQGLPGRVAGCSLIGAGVVMPGPVGVTGLSGQASELPGWGGIDAQVALEEALGLPVTVENDANTAAMAERVMGAAQGIDTFACLYFGTGLGLGLVAGGEVFGGAFGNAGEIGHIPVPTPEGPTRLEDVASRMALVRLLAEAGLHPATGDDLAALHAQAPPAYLDWLDRASTALGHAVLLLENLFDPETIILTGALPPPILDDLVARTPLPELSVSNRPDRRHPRLIAGRVGRRAATLGAAALVVNTALSPRLVATA</sequence>
<accession>A0A7X6GXT3</accession>
<dbReference type="Proteomes" id="UP000526408">
    <property type="component" value="Unassembled WGS sequence"/>
</dbReference>
<feature type="domain" description="HTH marR-type" evidence="2">
    <location>
        <begin position="22"/>
        <end position="68"/>
    </location>
</feature>
<dbReference type="InterPro" id="IPR000600">
    <property type="entry name" value="ROK"/>
</dbReference>
<dbReference type="Pfam" id="PF12802">
    <property type="entry name" value="MarR_2"/>
    <property type="match status" value="1"/>
</dbReference>
<keyword evidence="4" id="KW-1185">Reference proteome</keyword>
<comment type="caution">
    <text evidence="3">The sequence shown here is derived from an EMBL/GenBank/DDBJ whole genome shotgun (WGS) entry which is preliminary data.</text>
</comment>
<organism evidence="3 4">
    <name type="scientific">Roseicyclus persicicus</name>
    <dbReference type="NCBI Taxonomy" id="2650661"/>
    <lineage>
        <taxon>Bacteria</taxon>
        <taxon>Pseudomonadati</taxon>
        <taxon>Pseudomonadota</taxon>
        <taxon>Alphaproteobacteria</taxon>
        <taxon>Rhodobacterales</taxon>
        <taxon>Roseobacteraceae</taxon>
        <taxon>Roseicyclus</taxon>
    </lineage>
</organism>
<dbReference type="SUPFAM" id="SSF46785">
    <property type="entry name" value="Winged helix' DNA-binding domain"/>
    <property type="match status" value="1"/>
</dbReference>
<dbReference type="AlphaFoldDB" id="A0A7X6GXT3"/>
<proteinExistence type="inferred from homology"/>
<dbReference type="PANTHER" id="PTHR18964:SF149">
    <property type="entry name" value="BIFUNCTIONAL UDP-N-ACETYLGLUCOSAMINE 2-EPIMERASE_N-ACETYLMANNOSAMINE KINASE"/>
    <property type="match status" value="1"/>
</dbReference>